<organism evidence="7 8">
    <name type="scientific">Gillisia limnaea (strain DSM 15749 / LMG 21470 / R-8282)</name>
    <dbReference type="NCBI Taxonomy" id="865937"/>
    <lineage>
        <taxon>Bacteria</taxon>
        <taxon>Pseudomonadati</taxon>
        <taxon>Bacteroidota</taxon>
        <taxon>Flavobacteriia</taxon>
        <taxon>Flavobacteriales</taxon>
        <taxon>Flavobacteriaceae</taxon>
        <taxon>Gillisia</taxon>
    </lineage>
</organism>
<dbReference type="GO" id="GO:0097053">
    <property type="term" value="P:L-kynurenine catabolic process"/>
    <property type="evidence" value="ECO:0007669"/>
    <property type="project" value="UniProtKB-UniRule"/>
</dbReference>
<feature type="binding site" evidence="4">
    <location>
        <position position="221"/>
    </location>
    <ligand>
        <name>pyridoxal 5'-phosphate</name>
        <dbReference type="ChEBI" id="CHEBI:597326"/>
    </ligand>
</feature>
<dbReference type="PANTHER" id="PTHR14084">
    <property type="entry name" value="KYNURENINASE"/>
    <property type="match status" value="1"/>
</dbReference>
<name>H2BZJ0_GILLR</name>
<evidence type="ECO:0000256" key="3">
    <source>
        <dbReference type="ARBA" id="ARBA00022898"/>
    </source>
</evidence>
<dbReference type="InterPro" id="IPR015422">
    <property type="entry name" value="PyrdxlP-dep_Trfase_small"/>
</dbReference>
<comment type="subunit">
    <text evidence="4 6">Homodimer.</text>
</comment>
<evidence type="ECO:0000313" key="8">
    <source>
        <dbReference type="Proteomes" id="UP000003844"/>
    </source>
</evidence>
<dbReference type="HOGENOM" id="CLU_003433_4_0_10"/>
<dbReference type="Pfam" id="PF22580">
    <property type="entry name" value="KYNU_C"/>
    <property type="match status" value="1"/>
</dbReference>
<sequence length="425" mass="49129">MEFSNTREFARSMDKEDPLATYKDEFIFPEVNNKKVIYFTGNSLGLQPKSAKKYVDEVMDDWANLAVEGHFYAEKPWWDYHERFSEKLAKVVGAKPPEITVMNTLTVNLHLLMVSFYRPDAKRYKIICEEKAFPSDQYMIASQVKFHGFNPEDAVVEVKKRAGENHFRTEDILKKIEEIGDECALVLFGGVNYYSGQVLDMETITRAGHEIGAKVGWDLAHAVGNIELKLHEWNVDFAAWCSYKYMNSGPGNASGCFINEKYHELKEIPRFEGWWGHSKERRFLMEPEFQPEPDAHAWQISNAPILALAPYLASLDMFEKVGMPALIEKRNKIVAYLEFVLHQIDEEVESDFEIITPSNQNERGTQLSVFLHGEGKELFNYLMKNGVIIDWREPNVIRLAPAPFYCSYEDMYEFGQILKRGILKI</sequence>
<comment type="function">
    <text evidence="4 6">Catalyzes the cleavage of L-kynurenine (L-Kyn) and L-3-hydroxykynurenine (L-3OHKyn) into anthranilic acid (AA) and 3-hydroxyanthranilic acid (3-OHAA), respectively.</text>
</comment>
<dbReference type="GO" id="GO:0030429">
    <property type="term" value="F:kynureninase activity"/>
    <property type="evidence" value="ECO:0007669"/>
    <property type="project" value="UniProtKB-UniRule"/>
</dbReference>
<dbReference type="EMBL" id="JH594606">
    <property type="protein sequence ID" value="EHQ03399.1"/>
    <property type="molecule type" value="Genomic_DNA"/>
</dbReference>
<dbReference type="PANTHER" id="PTHR14084:SF0">
    <property type="entry name" value="KYNURENINASE"/>
    <property type="match status" value="1"/>
</dbReference>
<dbReference type="InterPro" id="IPR010111">
    <property type="entry name" value="Kynureninase"/>
</dbReference>
<dbReference type="GO" id="GO:0030170">
    <property type="term" value="F:pyridoxal phosphate binding"/>
    <property type="evidence" value="ECO:0007669"/>
    <property type="project" value="UniProtKB-UniRule"/>
</dbReference>
<feature type="binding site" evidence="4">
    <location>
        <position position="274"/>
    </location>
    <ligand>
        <name>pyridoxal 5'-phosphate</name>
        <dbReference type="ChEBI" id="CHEBI:597326"/>
    </ligand>
</feature>
<feature type="binding site" evidence="4">
    <location>
        <position position="302"/>
    </location>
    <ligand>
        <name>pyridoxal 5'-phosphate</name>
        <dbReference type="ChEBI" id="CHEBI:597326"/>
    </ligand>
</feature>
<reference evidence="8" key="1">
    <citation type="journal article" date="2012" name="Stand. Genomic Sci.">
        <title>Genome sequence of the Antarctic rhodopsins-containing flavobacterium Gillisia limnaea type strain (R-8282(T)).</title>
        <authorList>
            <person name="Riedel T."/>
            <person name="Held B."/>
            <person name="Nolan M."/>
            <person name="Lucas S."/>
            <person name="Lapidus A."/>
            <person name="Tice H."/>
            <person name="Del Rio T.G."/>
            <person name="Cheng J.F."/>
            <person name="Han C."/>
            <person name="Tapia R."/>
            <person name="Goodwin L.A."/>
            <person name="Pitluck S."/>
            <person name="Liolios K."/>
            <person name="Mavromatis K."/>
            <person name="Pagani I."/>
            <person name="Ivanova N."/>
            <person name="Mikhailova N."/>
            <person name="Pati A."/>
            <person name="Chen A."/>
            <person name="Palaniappan K."/>
            <person name="Land M."/>
            <person name="Rohde M."/>
            <person name="Tindall B.J."/>
            <person name="Detter J.C."/>
            <person name="Goker M."/>
            <person name="Bristow J."/>
            <person name="Eisen J.A."/>
            <person name="Markowitz V."/>
            <person name="Hugenholtz P."/>
            <person name="Kyrpides N.C."/>
            <person name="Klenk H.P."/>
            <person name="Woyke T."/>
        </authorList>
    </citation>
    <scope>NUCLEOTIDE SEQUENCE [LARGE SCALE GENOMIC DNA]</scope>
    <source>
        <strain evidence="8">DSM 15749 / LMG 21470 / R-8282</strain>
    </source>
</reference>
<dbReference type="GO" id="GO:0005737">
    <property type="term" value="C:cytoplasm"/>
    <property type="evidence" value="ECO:0007669"/>
    <property type="project" value="UniProtKB-UniRule"/>
</dbReference>
<dbReference type="STRING" id="865937.Gilli_2786"/>
<dbReference type="FunFam" id="3.40.640.10:FF:000031">
    <property type="entry name" value="Kynureninase"/>
    <property type="match status" value="1"/>
</dbReference>
<dbReference type="RefSeq" id="WP_006989705.1">
    <property type="nucleotide sequence ID" value="NZ_JH594606.1"/>
</dbReference>
<dbReference type="NCBIfam" id="TIGR01814">
    <property type="entry name" value="kynureninase"/>
    <property type="match status" value="1"/>
</dbReference>
<dbReference type="InterPro" id="IPR015424">
    <property type="entry name" value="PyrdxlP-dep_Trfase"/>
</dbReference>
<keyword evidence="1 4" id="KW-0662">Pyridine nucleotide biosynthesis</keyword>
<comment type="pathway">
    <text evidence="4 6">Cofactor biosynthesis; NAD(+) biosynthesis; quinolinate from L-kynurenine: step 2/3.</text>
</comment>
<evidence type="ECO:0000256" key="2">
    <source>
        <dbReference type="ARBA" id="ARBA00022801"/>
    </source>
</evidence>
<dbReference type="eggNOG" id="COG3844">
    <property type="taxonomic scope" value="Bacteria"/>
</dbReference>
<dbReference type="AlphaFoldDB" id="H2BZJ0"/>
<accession>H2BZJ0</accession>
<dbReference type="EC" id="3.7.1.3" evidence="4 5"/>
<dbReference type="GO" id="GO:0043420">
    <property type="term" value="P:anthranilate metabolic process"/>
    <property type="evidence" value="ECO:0007669"/>
    <property type="project" value="TreeGrafter"/>
</dbReference>
<evidence type="ECO:0000256" key="5">
    <source>
        <dbReference type="NCBIfam" id="TIGR01814"/>
    </source>
</evidence>
<evidence type="ECO:0000256" key="6">
    <source>
        <dbReference type="PIRNR" id="PIRNR038800"/>
    </source>
</evidence>
<dbReference type="Proteomes" id="UP000003844">
    <property type="component" value="Unassembled WGS sequence"/>
</dbReference>
<dbReference type="GO" id="GO:0009435">
    <property type="term" value="P:NAD+ biosynthetic process"/>
    <property type="evidence" value="ECO:0007669"/>
    <property type="project" value="UniProtKB-UniRule"/>
</dbReference>
<comment type="pathway">
    <text evidence="4 6">Amino-acid degradation; L-kynurenine degradation; L-alanine and anthranilate from L-kynurenine: step 1/1.</text>
</comment>
<dbReference type="SUPFAM" id="SSF53383">
    <property type="entry name" value="PLP-dependent transferases"/>
    <property type="match status" value="1"/>
</dbReference>
<protein>
    <recommendedName>
        <fullName evidence="4 5">Kynureninase</fullName>
        <ecNumber evidence="4 5">3.7.1.3</ecNumber>
    </recommendedName>
    <alternativeName>
        <fullName evidence="4">L-kynurenine hydrolase</fullName>
    </alternativeName>
</protein>
<feature type="binding site" evidence="4">
    <location>
        <begin position="133"/>
        <end position="136"/>
    </location>
    <ligand>
        <name>pyridoxal 5'-phosphate</name>
        <dbReference type="ChEBI" id="CHEBI:597326"/>
    </ligand>
</feature>
<comment type="catalytic activity">
    <reaction evidence="6">
        <text>3-hydroxy-L-kynurenine + H2O = 3-hydroxyanthranilate + L-alanine + H(+)</text>
        <dbReference type="Rhea" id="RHEA:25143"/>
        <dbReference type="ChEBI" id="CHEBI:15377"/>
        <dbReference type="ChEBI" id="CHEBI:15378"/>
        <dbReference type="ChEBI" id="CHEBI:36559"/>
        <dbReference type="ChEBI" id="CHEBI:57972"/>
        <dbReference type="ChEBI" id="CHEBI:58125"/>
        <dbReference type="EC" id="3.7.1.3"/>
    </reaction>
</comment>
<feature type="binding site" evidence="4">
    <location>
        <position position="105"/>
    </location>
    <ligand>
        <name>pyridoxal 5'-phosphate</name>
        <dbReference type="ChEBI" id="CHEBI:597326"/>
    </ligand>
</feature>
<keyword evidence="3 4" id="KW-0663">Pyridoxal phosphate</keyword>
<dbReference type="HAMAP" id="MF_01970">
    <property type="entry name" value="Kynureninase"/>
    <property type="match status" value="1"/>
</dbReference>
<dbReference type="UniPathway" id="UPA00253">
    <property type="reaction ID" value="UER00329"/>
</dbReference>
<dbReference type="Gene3D" id="3.90.1150.10">
    <property type="entry name" value="Aspartate Aminotransferase, domain 1"/>
    <property type="match status" value="1"/>
</dbReference>
<comment type="catalytic activity">
    <reaction evidence="4 6">
        <text>L-kynurenine + H2O = anthranilate + L-alanine + H(+)</text>
        <dbReference type="Rhea" id="RHEA:16813"/>
        <dbReference type="ChEBI" id="CHEBI:15377"/>
        <dbReference type="ChEBI" id="CHEBI:15378"/>
        <dbReference type="ChEBI" id="CHEBI:16567"/>
        <dbReference type="ChEBI" id="CHEBI:57959"/>
        <dbReference type="ChEBI" id="CHEBI:57972"/>
        <dbReference type="EC" id="3.7.1.3"/>
    </reaction>
</comment>
<dbReference type="UniPathway" id="UPA00334">
    <property type="reaction ID" value="UER00455"/>
</dbReference>
<comment type="caution">
    <text evidence="4">Lacks conserved residue(s) required for the propagation of feature annotation.</text>
</comment>
<feature type="binding site" evidence="4">
    <location>
        <position position="106"/>
    </location>
    <ligand>
        <name>pyridoxal 5'-phosphate</name>
        <dbReference type="ChEBI" id="CHEBI:597326"/>
    </ligand>
</feature>
<feature type="binding site" evidence="4">
    <location>
        <position position="243"/>
    </location>
    <ligand>
        <name>pyridoxal 5'-phosphate</name>
        <dbReference type="ChEBI" id="CHEBI:597326"/>
    </ligand>
</feature>
<evidence type="ECO:0000256" key="1">
    <source>
        <dbReference type="ARBA" id="ARBA00022642"/>
    </source>
</evidence>
<comment type="cofactor">
    <cofactor evidence="4 6">
        <name>pyridoxal 5'-phosphate</name>
        <dbReference type="ChEBI" id="CHEBI:597326"/>
    </cofactor>
</comment>
<dbReference type="GO" id="GO:0019805">
    <property type="term" value="P:quinolinate biosynthetic process"/>
    <property type="evidence" value="ECO:0007669"/>
    <property type="project" value="UniProtKB-UniRule"/>
</dbReference>
<dbReference type="PIRSF" id="PIRSF038800">
    <property type="entry name" value="KYNU"/>
    <property type="match status" value="1"/>
</dbReference>
<dbReference type="OrthoDB" id="9812626at2"/>
<keyword evidence="8" id="KW-1185">Reference proteome</keyword>
<dbReference type="GO" id="GO:0019441">
    <property type="term" value="P:L-tryptophan catabolic process to kynurenine"/>
    <property type="evidence" value="ECO:0007669"/>
    <property type="project" value="TreeGrafter"/>
</dbReference>
<dbReference type="Gene3D" id="3.40.640.10">
    <property type="entry name" value="Type I PLP-dependent aspartate aminotransferase-like (Major domain)"/>
    <property type="match status" value="1"/>
</dbReference>
<comment type="similarity">
    <text evidence="4 6">Belongs to the kynureninase family.</text>
</comment>
<keyword evidence="2 4" id="KW-0378">Hydrolase</keyword>
<gene>
    <name evidence="4" type="primary">kynU</name>
    <name evidence="7" type="ORF">Gilli_2786</name>
</gene>
<dbReference type="InterPro" id="IPR015421">
    <property type="entry name" value="PyrdxlP-dep_Trfase_major"/>
</dbReference>
<proteinExistence type="inferred from homology"/>
<feature type="binding site" evidence="4">
    <location>
        <position position="218"/>
    </location>
    <ligand>
        <name>pyridoxal 5'-phosphate</name>
        <dbReference type="ChEBI" id="CHEBI:597326"/>
    </ligand>
</feature>
<evidence type="ECO:0000313" key="7">
    <source>
        <dbReference type="EMBL" id="EHQ03399.1"/>
    </source>
</evidence>
<feature type="modified residue" description="N6-(pyridoxal phosphate)lysine" evidence="4">
    <location>
        <position position="244"/>
    </location>
</feature>
<evidence type="ECO:0000256" key="4">
    <source>
        <dbReference type="HAMAP-Rule" id="MF_01970"/>
    </source>
</evidence>